<dbReference type="InterPro" id="IPR027417">
    <property type="entry name" value="P-loop_NTPase"/>
</dbReference>
<dbReference type="InterPro" id="IPR044974">
    <property type="entry name" value="Disease_R_plants"/>
</dbReference>
<dbReference type="GO" id="GO:0098542">
    <property type="term" value="P:defense response to other organism"/>
    <property type="evidence" value="ECO:0007669"/>
    <property type="project" value="TreeGrafter"/>
</dbReference>
<evidence type="ECO:0000259" key="8">
    <source>
        <dbReference type="Pfam" id="PF00931"/>
    </source>
</evidence>
<evidence type="ECO:0000259" key="10">
    <source>
        <dbReference type="Pfam" id="PF23598"/>
    </source>
</evidence>
<evidence type="ECO:0000256" key="2">
    <source>
        <dbReference type="ARBA" id="ARBA00022614"/>
    </source>
</evidence>
<dbReference type="InterPro" id="IPR036388">
    <property type="entry name" value="WH-like_DNA-bd_sf"/>
</dbReference>
<dbReference type="Gene3D" id="3.40.50.300">
    <property type="entry name" value="P-loop containing nucleotide triphosphate hydrolases"/>
    <property type="match status" value="1"/>
</dbReference>
<evidence type="ECO:0000256" key="6">
    <source>
        <dbReference type="ARBA" id="ARBA00022840"/>
    </source>
</evidence>
<dbReference type="Gene3D" id="1.10.8.430">
    <property type="entry name" value="Helical domain of apoptotic protease-activating factors"/>
    <property type="match status" value="1"/>
</dbReference>
<comment type="caution">
    <text evidence="11">The sequence shown here is derived from an EMBL/GenBank/DDBJ whole genome shotgun (WGS) entry which is preliminary data.</text>
</comment>
<dbReference type="Gene3D" id="1.10.10.10">
    <property type="entry name" value="Winged helix-like DNA-binding domain superfamily/Winged helix DNA-binding domain"/>
    <property type="match status" value="1"/>
</dbReference>
<evidence type="ECO:0000313" key="11">
    <source>
        <dbReference type="EMBL" id="CAH1446245.1"/>
    </source>
</evidence>
<evidence type="ECO:0008006" key="13">
    <source>
        <dbReference type="Google" id="ProtNLM"/>
    </source>
</evidence>
<organism evidence="11 12">
    <name type="scientific">Lactuca virosa</name>
    <dbReference type="NCBI Taxonomy" id="75947"/>
    <lineage>
        <taxon>Eukaryota</taxon>
        <taxon>Viridiplantae</taxon>
        <taxon>Streptophyta</taxon>
        <taxon>Embryophyta</taxon>
        <taxon>Tracheophyta</taxon>
        <taxon>Spermatophyta</taxon>
        <taxon>Magnoliopsida</taxon>
        <taxon>eudicotyledons</taxon>
        <taxon>Gunneridae</taxon>
        <taxon>Pentapetalae</taxon>
        <taxon>asterids</taxon>
        <taxon>campanulids</taxon>
        <taxon>Asterales</taxon>
        <taxon>Asteraceae</taxon>
        <taxon>Cichorioideae</taxon>
        <taxon>Cichorieae</taxon>
        <taxon>Lactucinae</taxon>
        <taxon>Lactuca</taxon>
    </lineage>
</organism>
<comment type="similarity">
    <text evidence="1">Belongs to the disease resistance NB-LRR family.</text>
</comment>
<dbReference type="PANTHER" id="PTHR23155">
    <property type="entry name" value="DISEASE RESISTANCE PROTEIN RP"/>
    <property type="match status" value="1"/>
</dbReference>
<dbReference type="InterPro" id="IPR032675">
    <property type="entry name" value="LRR_dom_sf"/>
</dbReference>
<feature type="domain" description="NB-ARC" evidence="8">
    <location>
        <begin position="287"/>
        <end position="448"/>
    </location>
</feature>
<dbReference type="EMBL" id="CAKMRJ010005523">
    <property type="protein sequence ID" value="CAH1446245.1"/>
    <property type="molecule type" value="Genomic_DNA"/>
</dbReference>
<protein>
    <recommendedName>
        <fullName evidence="13">NB-ARC domain-containing protein</fullName>
    </recommendedName>
</protein>
<dbReference type="PANTHER" id="PTHR23155:SF955">
    <property type="entry name" value="AAA+ ATPASE DOMAIN-CONTAINING PROTEIN"/>
    <property type="match status" value="1"/>
</dbReference>
<evidence type="ECO:0000256" key="5">
    <source>
        <dbReference type="ARBA" id="ARBA00022821"/>
    </source>
</evidence>
<dbReference type="SUPFAM" id="SSF52058">
    <property type="entry name" value="L domain-like"/>
    <property type="match status" value="1"/>
</dbReference>
<feature type="domain" description="Disease resistance R13L4/SHOC-2-like LRR" evidence="10">
    <location>
        <begin position="717"/>
        <end position="1020"/>
    </location>
</feature>
<dbReference type="InterPro" id="IPR002182">
    <property type="entry name" value="NB-ARC"/>
</dbReference>
<evidence type="ECO:0000256" key="7">
    <source>
        <dbReference type="SAM" id="MobiDB-lite"/>
    </source>
</evidence>
<evidence type="ECO:0000256" key="1">
    <source>
        <dbReference type="ARBA" id="ARBA00008894"/>
    </source>
</evidence>
<dbReference type="Proteomes" id="UP001157418">
    <property type="component" value="Unassembled WGS sequence"/>
</dbReference>
<keyword evidence="3" id="KW-0677">Repeat</keyword>
<gene>
    <name evidence="11" type="ORF">LVIROSA_LOCUS31955</name>
</gene>
<dbReference type="Pfam" id="PF23559">
    <property type="entry name" value="WHD_DRP"/>
    <property type="match status" value="1"/>
</dbReference>
<dbReference type="GO" id="GO:0005524">
    <property type="term" value="F:ATP binding"/>
    <property type="evidence" value="ECO:0007669"/>
    <property type="project" value="UniProtKB-KW"/>
</dbReference>
<feature type="compositionally biased region" description="Polar residues" evidence="7">
    <location>
        <begin position="151"/>
        <end position="163"/>
    </location>
</feature>
<keyword evidence="5" id="KW-0611">Plant defense</keyword>
<dbReference type="InterPro" id="IPR042197">
    <property type="entry name" value="Apaf_helical"/>
</dbReference>
<evidence type="ECO:0000256" key="4">
    <source>
        <dbReference type="ARBA" id="ARBA00022741"/>
    </source>
</evidence>
<dbReference type="GO" id="GO:0043531">
    <property type="term" value="F:ADP binding"/>
    <property type="evidence" value="ECO:0007669"/>
    <property type="project" value="InterPro"/>
</dbReference>
<dbReference type="Pfam" id="PF23598">
    <property type="entry name" value="LRR_14"/>
    <property type="match status" value="1"/>
</dbReference>
<dbReference type="Gene3D" id="3.80.10.10">
    <property type="entry name" value="Ribonuclease Inhibitor"/>
    <property type="match status" value="1"/>
</dbReference>
<dbReference type="InterPro" id="IPR058922">
    <property type="entry name" value="WHD_DRP"/>
</dbReference>
<sequence>MNRNPDKEKLEKLDTLTLICVCVAKMEVIKAVSTAVILKLEDTMNEESVADNLKLKHQLQKLQKSLEQQENFLEEEDVSQKTRDHLLDLYEVEDEIDIFSFQVARQRKTFLFKNFSSCRRLKQKMKKIQSRISSSEDVVSAIPGLIHCSRSDQWSDNSPHTSISDTTTSEEYHSDDDDDEDDDFYYETQALTLKQKSVSNVWPISESPSPEHKKLTFSYSYNEKERNMRDSKEEYLHYPKQIPTFFHQEEVGIFGLKDDVKILVKRLTRHQEACVSRFTDDDDDVTSVVKQQSKQKEMFVQVVGEVGSGKTTLVRAVYKNKKIKDHFESHDWISVKHQDTADHILLGLLKKVATVKNNGGDTSFNDQSLKTRVFNHLKGKRYLIVLDGVRSCRLLEDLKEANGSKIIFTKRRSPETYMNMIMINPHKMNQLNETESWNMFLIKVGKEDEKITPRLKRRILNICKGLPLNIVLIAKLLSNKGIETWSSIVARDRRFNDVVTLCYEDLSSNSKLCLLYLSFFPKDYDIPVRRLLRLWLAEGFVNGRSEEISISPEDVVQKYFEDLVDRSLIQITKLRSDNSPRHCQLVSVLHDYLLPKAHDISLFNIHRNSESFENAAGPFGVRRMVHHMNSVGALATTTRAHGQMIERNKTYVRSSSSTRYLSCFSVSCSENIHDTEMRGESSTFDPSFLRSYVSFNSHGKDIAEKQVGKLLGRIIKSNFRLLRVLDLEGVYMPNLPDKLGHLHHLRYLGLRRTFLESLPESVGDLSYLETLDVKHTRVETLPDSIWKLKQLRHLNLNNIRLAMPPRSSSTLVTLWGLVLDEKISVHEGLGKLLNLRELGVKFSLSKSQGMLLDWIAKLENLRSLRLRSLDDMNRPSNIILKPLVKLAKLSHLDLYGSLERLPAPNEFPPTVKVLTLSISRLNKDPMETLERLPSLIVLRLLGDSYAGKRLVCHRGGFKKLEVLKLWKLKDLEELDVEEEAMESLKELNIRGCDNSDQEKKIQGYISHNQLFGISTLGHVRTRWYFGSTSGWKHKWLEAESLVSLVNKLQAVVMRCS</sequence>
<evidence type="ECO:0000313" key="12">
    <source>
        <dbReference type="Proteomes" id="UP001157418"/>
    </source>
</evidence>
<dbReference type="InterPro" id="IPR055414">
    <property type="entry name" value="LRR_R13L4/SHOC2-like"/>
</dbReference>
<dbReference type="FunFam" id="1.10.10.10:FF:000322">
    <property type="entry name" value="Probable disease resistance protein At1g63360"/>
    <property type="match status" value="1"/>
</dbReference>
<keyword evidence="2" id="KW-0433">Leucine-rich repeat</keyword>
<feature type="domain" description="Disease resistance protein winged helix" evidence="9">
    <location>
        <begin position="520"/>
        <end position="591"/>
    </location>
</feature>
<dbReference type="PRINTS" id="PR00364">
    <property type="entry name" value="DISEASERSIST"/>
</dbReference>
<keyword evidence="12" id="KW-1185">Reference proteome</keyword>
<feature type="region of interest" description="Disordered" evidence="7">
    <location>
        <begin position="150"/>
        <end position="179"/>
    </location>
</feature>
<dbReference type="AlphaFoldDB" id="A0AAU9P7P7"/>
<dbReference type="SUPFAM" id="SSF52540">
    <property type="entry name" value="P-loop containing nucleoside triphosphate hydrolases"/>
    <property type="match status" value="1"/>
</dbReference>
<evidence type="ECO:0000259" key="9">
    <source>
        <dbReference type="Pfam" id="PF23559"/>
    </source>
</evidence>
<dbReference type="Pfam" id="PF00931">
    <property type="entry name" value="NB-ARC"/>
    <property type="match status" value="1"/>
</dbReference>
<proteinExistence type="inferred from homology"/>
<accession>A0AAU9P7P7</accession>
<keyword evidence="4" id="KW-0547">Nucleotide-binding</keyword>
<reference evidence="11 12" key="1">
    <citation type="submission" date="2022-01" db="EMBL/GenBank/DDBJ databases">
        <authorList>
            <person name="Xiong W."/>
            <person name="Schranz E."/>
        </authorList>
    </citation>
    <scope>NUCLEOTIDE SEQUENCE [LARGE SCALE GENOMIC DNA]</scope>
</reference>
<name>A0AAU9P7P7_9ASTR</name>
<keyword evidence="6" id="KW-0067">ATP-binding</keyword>
<evidence type="ECO:0000256" key="3">
    <source>
        <dbReference type="ARBA" id="ARBA00022737"/>
    </source>
</evidence>